<dbReference type="SUPFAM" id="SSF53850">
    <property type="entry name" value="Periplasmic binding protein-like II"/>
    <property type="match status" value="1"/>
</dbReference>
<feature type="domain" description="PAC" evidence="9">
    <location>
        <begin position="466"/>
        <end position="518"/>
    </location>
</feature>
<dbReference type="PANTHER" id="PTHR43065:SF42">
    <property type="entry name" value="TWO-COMPONENT SENSOR PPRA"/>
    <property type="match status" value="1"/>
</dbReference>
<dbReference type="SUPFAM" id="SSF55785">
    <property type="entry name" value="PYP-like sensor domain (PAS domain)"/>
    <property type="match status" value="1"/>
</dbReference>
<feature type="coiled-coil region" evidence="4">
    <location>
        <begin position="370"/>
        <end position="397"/>
    </location>
</feature>
<name>A0A1W1HFW5_9BACT</name>
<accession>A0A1W1HFW5</accession>
<keyword evidence="3" id="KW-0597">Phosphoprotein</keyword>
<dbReference type="Gene3D" id="3.30.565.10">
    <property type="entry name" value="Histidine kinase-like ATPase, C-terminal domain"/>
    <property type="match status" value="1"/>
</dbReference>
<evidence type="ECO:0000256" key="1">
    <source>
        <dbReference type="ARBA" id="ARBA00000085"/>
    </source>
</evidence>
<dbReference type="InterPro" id="IPR000014">
    <property type="entry name" value="PAS"/>
</dbReference>
<dbReference type="InterPro" id="IPR005467">
    <property type="entry name" value="His_kinase_dom"/>
</dbReference>
<keyword evidence="4" id="KW-0175">Coiled coil</keyword>
<dbReference type="SMART" id="SM00091">
    <property type="entry name" value="PAS"/>
    <property type="match status" value="1"/>
</dbReference>
<dbReference type="InterPro" id="IPR036890">
    <property type="entry name" value="HATPase_C_sf"/>
</dbReference>
<keyword evidence="11" id="KW-1185">Reference proteome</keyword>
<feature type="domain" description="PAS" evidence="8">
    <location>
        <begin position="387"/>
        <end position="463"/>
    </location>
</feature>
<dbReference type="Pfam" id="PF02518">
    <property type="entry name" value="HATPase_c"/>
    <property type="match status" value="1"/>
</dbReference>
<dbReference type="Gene3D" id="1.10.287.130">
    <property type="match status" value="1"/>
</dbReference>
<dbReference type="Gene3D" id="3.40.190.10">
    <property type="entry name" value="Periplasmic binding protein-like II"/>
    <property type="match status" value="2"/>
</dbReference>
<dbReference type="PROSITE" id="PS50109">
    <property type="entry name" value="HIS_KIN"/>
    <property type="match status" value="1"/>
</dbReference>
<evidence type="ECO:0000259" key="7">
    <source>
        <dbReference type="PROSITE" id="PS50110"/>
    </source>
</evidence>
<dbReference type="InterPro" id="IPR013655">
    <property type="entry name" value="PAS_fold_3"/>
</dbReference>
<dbReference type="PROSITE" id="PS50112">
    <property type="entry name" value="PAS"/>
    <property type="match status" value="1"/>
</dbReference>
<dbReference type="SUPFAM" id="SSF55874">
    <property type="entry name" value="ATPase domain of HSP90 chaperone/DNA topoisomerase II/histidine kinase"/>
    <property type="match status" value="1"/>
</dbReference>
<protein>
    <recommendedName>
        <fullName evidence="2">histidine kinase</fullName>
        <ecNumber evidence="2">2.7.13.3</ecNumber>
    </recommendedName>
</protein>
<reference evidence="10 11" key="1">
    <citation type="submission" date="2017-03" db="EMBL/GenBank/DDBJ databases">
        <authorList>
            <person name="Afonso C.L."/>
            <person name="Miller P.J."/>
            <person name="Scott M.A."/>
            <person name="Spackman E."/>
            <person name="Goraichik I."/>
            <person name="Dimitrov K.M."/>
            <person name="Suarez D.L."/>
            <person name="Swayne D.E."/>
        </authorList>
    </citation>
    <scope>NUCLEOTIDE SEQUENCE [LARGE SCALE GENOMIC DNA]</scope>
    <source>
        <strain evidence="10">PRJEB14757</strain>
    </source>
</reference>
<dbReference type="RefSeq" id="WP_186441079.1">
    <property type="nucleotide sequence ID" value="NZ_LT828541.1"/>
</dbReference>
<dbReference type="InterPro" id="IPR011006">
    <property type="entry name" value="CheY-like_superfamily"/>
</dbReference>
<dbReference type="PRINTS" id="PR00344">
    <property type="entry name" value="BCTRLSENSOR"/>
</dbReference>
<dbReference type="STRING" id="1246637.MTBBW1_300013"/>
<dbReference type="PROSITE" id="PS50113">
    <property type="entry name" value="PAC"/>
    <property type="match status" value="1"/>
</dbReference>
<evidence type="ECO:0000313" key="11">
    <source>
        <dbReference type="Proteomes" id="UP000191931"/>
    </source>
</evidence>
<dbReference type="InterPro" id="IPR015168">
    <property type="entry name" value="SsuA/THI5"/>
</dbReference>
<feature type="domain" description="Response regulatory" evidence="7">
    <location>
        <begin position="865"/>
        <end position="983"/>
    </location>
</feature>
<dbReference type="EC" id="2.7.13.3" evidence="2"/>
<gene>
    <name evidence="10" type="ORF">MTBBW1_300013</name>
</gene>
<keyword evidence="5" id="KW-0812">Transmembrane</keyword>
<evidence type="ECO:0000256" key="5">
    <source>
        <dbReference type="SAM" id="Phobius"/>
    </source>
</evidence>
<dbReference type="Gene3D" id="3.40.50.2300">
    <property type="match status" value="1"/>
</dbReference>
<dbReference type="SUPFAM" id="SSF52172">
    <property type="entry name" value="CheY-like"/>
    <property type="match status" value="1"/>
</dbReference>
<dbReference type="AlphaFoldDB" id="A0A1W1HFW5"/>
<dbReference type="SMART" id="SM00387">
    <property type="entry name" value="HATPase_c"/>
    <property type="match status" value="1"/>
</dbReference>
<sequence length="988" mass="112266">MLIKHNYTPEYSATFYQRVPVIIITWIMFSILFQTTAFCKNSLETVTLQLAWKHQFQFAGYYAALHKGYYEVAGLDVKINEGGEGKFAREEVLSNRAQYGIAGAELLLHKAEGEPFVVLAPIFQHSPSVLITRADSGISNPQQLIGKRVMMLPENKDADILAVLLNENVSLDSIERLDQSYNINDLIEGKTDAVTAYLTNEPWHMQQLGVRANIIRPSTYGVDFYSDCLFTTDSEAKKHPERVRSFLTASIKGWEYAMQHTEELVDIIILEYGVSKTREHLLFEAEAIRGIMLPDLIEIGHMNPGRWRHIANTYARLGMLQPSYPIDEFIYNLNPENDYRWMRWALIFLAPATIIFTVISISLLYLTKKLQKEIKERKKVENAYRESRREISTLLANLPGIAFRCKNKENQWTMVYISEGVYSLTGYTPDELINSDVMTFKEIIHPDDRKMVGKHITSAIEQQLPYELEYRIITKDNKEKNLFEKGIQIFSDTGEPMFIEGFISDITQRVLDQKEKTSLEIQLHQSRKMESIGTLAGGIAHDFNNIMGIILGNAELAMMNIYPHSYLDSTRNNKNDIDGRKSFQKSTFGSSDIDTNQLQHYHEESNRDYLYEIHTIEQNLNEIKTACLRAKEVVRQLLDFARKSDPIQIEIQLNSVITDALKLLRSSLPATIDIKFNLAEKSPTILADPTQMSQIIINLCANATHAMPDGGLLQIISGSVNLEHKSHFKKSMEKGEEKNDKQLTRKNIAEMFRDLPEQKYAILIIKDTGHGISEENIDRIFDPYFTTKPVNEGSGFGLAVVHGIVRQHKGGISVASREGEGSTFTILLPLAEPTIEHNIEPEIYMANEKRAEKKDFSEGNSENVTILFVDDEASIAEIGKEVLERSGYTVTTKTDPLEALEKFRENPDGFDLLITDMAMPGMSGNQLISAIQKIRPELPVILSTGYASGSQDEKKGKFHKDIDAFLSKPHEFHELIKTVQRVISSKRI</sequence>
<evidence type="ECO:0000259" key="9">
    <source>
        <dbReference type="PROSITE" id="PS50113"/>
    </source>
</evidence>
<dbReference type="CDD" id="cd00156">
    <property type="entry name" value="REC"/>
    <property type="match status" value="1"/>
</dbReference>
<evidence type="ECO:0000256" key="3">
    <source>
        <dbReference type="PROSITE-ProRule" id="PRU00169"/>
    </source>
</evidence>
<evidence type="ECO:0000256" key="4">
    <source>
        <dbReference type="SAM" id="Coils"/>
    </source>
</evidence>
<keyword evidence="5" id="KW-1133">Transmembrane helix</keyword>
<feature type="transmembrane region" description="Helical" evidence="5">
    <location>
        <begin position="344"/>
        <end position="366"/>
    </location>
</feature>
<evidence type="ECO:0000256" key="2">
    <source>
        <dbReference type="ARBA" id="ARBA00012438"/>
    </source>
</evidence>
<dbReference type="Pfam" id="PF00072">
    <property type="entry name" value="Response_reg"/>
    <property type="match status" value="1"/>
</dbReference>
<dbReference type="GO" id="GO:0000160">
    <property type="term" value="P:phosphorelay signal transduction system"/>
    <property type="evidence" value="ECO:0007669"/>
    <property type="project" value="InterPro"/>
</dbReference>
<evidence type="ECO:0000313" key="10">
    <source>
        <dbReference type="EMBL" id="SLM31282.1"/>
    </source>
</evidence>
<keyword evidence="10" id="KW-0418">Kinase</keyword>
<dbReference type="NCBIfam" id="TIGR00229">
    <property type="entry name" value="sensory_box"/>
    <property type="match status" value="1"/>
</dbReference>
<dbReference type="InterPro" id="IPR000700">
    <property type="entry name" value="PAS-assoc_C"/>
</dbReference>
<keyword evidence="10" id="KW-0808">Transferase</keyword>
<organism evidence="10 11">
    <name type="scientific">Desulfamplus magnetovallimortis</name>
    <dbReference type="NCBI Taxonomy" id="1246637"/>
    <lineage>
        <taxon>Bacteria</taxon>
        <taxon>Pseudomonadati</taxon>
        <taxon>Thermodesulfobacteriota</taxon>
        <taxon>Desulfobacteria</taxon>
        <taxon>Desulfobacterales</taxon>
        <taxon>Desulfobacteraceae</taxon>
        <taxon>Desulfamplus</taxon>
    </lineage>
</organism>
<dbReference type="Pfam" id="PF09084">
    <property type="entry name" value="NMT1"/>
    <property type="match status" value="1"/>
</dbReference>
<feature type="modified residue" description="4-aspartylphosphate" evidence="3">
    <location>
        <position position="916"/>
    </location>
</feature>
<dbReference type="InterPro" id="IPR035965">
    <property type="entry name" value="PAS-like_dom_sf"/>
</dbReference>
<dbReference type="Gene3D" id="3.30.450.20">
    <property type="entry name" value="PAS domain"/>
    <property type="match status" value="1"/>
</dbReference>
<proteinExistence type="predicted"/>
<dbReference type="InterPro" id="IPR001789">
    <property type="entry name" value="Sig_transdc_resp-reg_receiver"/>
</dbReference>
<evidence type="ECO:0000259" key="8">
    <source>
        <dbReference type="PROSITE" id="PS50112"/>
    </source>
</evidence>
<feature type="domain" description="Histidine kinase" evidence="6">
    <location>
        <begin position="629"/>
        <end position="832"/>
    </location>
</feature>
<feature type="transmembrane region" description="Helical" evidence="5">
    <location>
        <begin position="15"/>
        <end position="33"/>
    </location>
</feature>
<dbReference type="EMBL" id="FWEV01000224">
    <property type="protein sequence ID" value="SLM31282.1"/>
    <property type="molecule type" value="Genomic_DNA"/>
</dbReference>
<comment type="catalytic activity">
    <reaction evidence="1">
        <text>ATP + protein L-histidine = ADP + protein N-phospho-L-histidine.</text>
        <dbReference type="EC" id="2.7.13.3"/>
    </reaction>
</comment>
<dbReference type="InterPro" id="IPR003594">
    <property type="entry name" value="HATPase_dom"/>
</dbReference>
<dbReference type="PANTHER" id="PTHR43065">
    <property type="entry name" value="SENSOR HISTIDINE KINASE"/>
    <property type="match status" value="1"/>
</dbReference>
<dbReference type="Pfam" id="PF08447">
    <property type="entry name" value="PAS_3"/>
    <property type="match status" value="1"/>
</dbReference>
<dbReference type="Proteomes" id="UP000191931">
    <property type="component" value="Unassembled WGS sequence"/>
</dbReference>
<dbReference type="SMART" id="SM00448">
    <property type="entry name" value="REC"/>
    <property type="match status" value="1"/>
</dbReference>
<dbReference type="PROSITE" id="PS50110">
    <property type="entry name" value="RESPONSE_REGULATORY"/>
    <property type="match status" value="1"/>
</dbReference>
<dbReference type="InterPro" id="IPR004358">
    <property type="entry name" value="Sig_transdc_His_kin-like_C"/>
</dbReference>
<dbReference type="CDD" id="cd00130">
    <property type="entry name" value="PAS"/>
    <property type="match status" value="1"/>
</dbReference>
<evidence type="ECO:0000259" key="6">
    <source>
        <dbReference type="PROSITE" id="PS50109"/>
    </source>
</evidence>
<keyword evidence="5" id="KW-0472">Membrane</keyword>
<dbReference type="GO" id="GO:0004673">
    <property type="term" value="F:protein histidine kinase activity"/>
    <property type="evidence" value="ECO:0007669"/>
    <property type="project" value="UniProtKB-EC"/>
</dbReference>